<name>A0AAV6KSS6_9ERIC</name>
<protein>
    <submittedName>
        <fullName evidence="2">Uncharacterized protein</fullName>
    </submittedName>
</protein>
<evidence type="ECO:0000256" key="1">
    <source>
        <dbReference type="SAM" id="MobiDB-lite"/>
    </source>
</evidence>
<dbReference type="PANTHER" id="PTHR33983">
    <property type="entry name" value="OS07G0185900 PROTEIN"/>
    <property type="match status" value="1"/>
</dbReference>
<proteinExistence type="predicted"/>
<accession>A0AAV6KSS6</accession>
<organism evidence="2 3">
    <name type="scientific">Rhododendron griersonianum</name>
    <dbReference type="NCBI Taxonomy" id="479676"/>
    <lineage>
        <taxon>Eukaryota</taxon>
        <taxon>Viridiplantae</taxon>
        <taxon>Streptophyta</taxon>
        <taxon>Embryophyta</taxon>
        <taxon>Tracheophyta</taxon>
        <taxon>Spermatophyta</taxon>
        <taxon>Magnoliopsida</taxon>
        <taxon>eudicotyledons</taxon>
        <taxon>Gunneridae</taxon>
        <taxon>Pentapetalae</taxon>
        <taxon>asterids</taxon>
        <taxon>Ericales</taxon>
        <taxon>Ericaceae</taxon>
        <taxon>Ericoideae</taxon>
        <taxon>Rhodoreae</taxon>
        <taxon>Rhododendron</taxon>
    </lineage>
</organism>
<dbReference type="AlphaFoldDB" id="A0AAV6KSS6"/>
<dbReference type="PANTHER" id="PTHR33983:SF16">
    <property type="match status" value="1"/>
</dbReference>
<reference evidence="2" key="1">
    <citation type="submission" date="2020-08" db="EMBL/GenBank/DDBJ databases">
        <title>Plant Genome Project.</title>
        <authorList>
            <person name="Zhang R.-G."/>
        </authorList>
    </citation>
    <scope>NUCLEOTIDE SEQUENCE</scope>
    <source>
        <strain evidence="2">WSP0</strain>
        <tissue evidence="2">Leaf</tissue>
    </source>
</reference>
<evidence type="ECO:0000313" key="3">
    <source>
        <dbReference type="Proteomes" id="UP000823749"/>
    </source>
</evidence>
<dbReference type="EMBL" id="JACTNZ010000003">
    <property type="protein sequence ID" value="KAG5555697.1"/>
    <property type="molecule type" value="Genomic_DNA"/>
</dbReference>
<gene>
    <name evidence="2" type="ORF">RHGRI_006367</name>
</gene>
<evidence type="ECO:0000313" key="2">
    <source>
        <dbReference type="EMBL" id="KAG5555697.1"/>
    </source>
</evidence>
<keyword evidence="3" id="KW-1185">Reference proteome</keyword>
<feature type="region of interest" description="Disordered" evidence="1">
    <location>
        <begin position="35"/>
        <end position="54"/>
    </location>
</feature>
<dbReference type="Proteomes" id="UP000823749">
    <property type="component" value="Chromosome 3"/>
</dbReference>
<sequence length="87" mass="9747">MVMGKYLEILDAGVRIAARFHSHCPHTARLYYHPPSNADDHHDHHHSHAGDGGAYAQIQDNTRIQRTSFGVDTLSFDATDAIIYSFV</sequence>
<comment type="caution">
    <text evidence="2">The sequence shown here is derived from an EMBL/GenBank/DDBJ whole genome shotgun (WGS) entry which is preliminary data.</text>
</comment>